<dbReference type="Pfam" id="PF14990">
    <property type="entry name" value="DUF4516"/>
    <property type="match status" value="1"/>
</dbReference>
<evidence type="ECO:0000313" key="10">
    <source>
        <dbReference type="EMBL" id="CAK9189514.1"/>
    </source>
</evidence>
<evidence type="ECO:0000256" key="5">
    <source>
        <dbReference type="ARBA" id="ARBA00023128"/>
    </source>
</evidence>
<evidence type="ECO:0000256" key="2">
    <source>
        <dbReference type="ARBA" id="ARBA00022692"/>
    </source>
</evidence>
<dbReference type="Proteomes" id="UP001497512">
    <property type="component" value="Chromosome 1"/>
</dbReference>
<evidence type="ECO:0000256" key="4">
    <source>
        <dbReference type="ARBA" id="ARBA00022989"/>
    </source>
</evidence>
<keyword evidence="11" id="KW-1185">Reference proteome</keyword>
<organism evidence="10 11">
    <name type="scientific">Sphagnum troendelagicum</name>
    <dbReference type="NCBI Taxonomy" id="128251"/>
    <lineage>
        <taxon>Eukaryota</taxon>
        <taxon>Viridiplantae</taxon>
        <taxon>Streptophyta</taxon>
        <taxon>Embryophyta</taxon>
        <taxon>Bryophyta</taxon>
        <taxon>Sphagnophytina</taxon>
        <taxon>Sphagnopsida</taxon>
        <taxon>Sphagnales</taxon>
        <taxon>Sphagnaceae</taxon>
        <taxon>Sphagnum</taxon>
    </lineage>
</organism>
<name>A0ABP0T7P0_9BRYO</name>
<evidence type="ECO:0000256" key="9">
    <source>
        <dbReference type="SAM" id="Phobius"/>
    </source>
</evidence>
<dbReference type="EMBL" id="OZ019893">
    <property type="protein sequence ID" value="CAK9189514.1"/>
    <property type="molecule type" value="Genomic_DNA"/>
</dbReference>
<keyword evidence="2 9" id="KW-0812">Transmembrane</keyword>
<feature type="compositionally biased region" description="Basic and acidic residues" evidence="8">
    <location>
        <begin position="66"/>
        <end position="79"/>
    </location>
</feature>
<evidence type="ECO:0000313" key="11">
    <source>
        <dbReference type="Proteomes" id="UP001497512"/>
    </source>
</evidence>
<accession>A0ABP0T7P0</accession>
<keyword evidence="5" id="KW-0496">Mitochondrion</keyword>
<evidence type="ECO:0000256" key="1">
    <source>
        <dbReference type="ARBA" id="ARBA00004434"/>
    </source>
</evidence>
<evidence type="ECO:0000256" key="7">
    <source>
        <dbReference type="ARBA" id="ARBA00044944"/>
    </source>
</evidence>
<sequence length="86" mass="8818">MAWMKAAGKGTLWSRGGGGAAAGKKGEIIKSPSMLLSYAVALSSMLVGASIVHNILKPDLTIPALDHSEKDDASMKDSGDVSSSED</sequence>
<evidence type="ECO:0000256" key="6">
    <source>
        <dbReference type="ARBA" id="ARBA00023136"/>
    </source>
</evidence>
<keyword evidence="3" id="KW-0999">Mitochondrion inner membrane</keyword>
<feature type="region of interest" description="Disordered" evidence="8">
    <location>
        <begin position="1"/>
        <end position="24"/>
    </location>
</feature>
<dbReference type="PANTHER" id="PTHR28492">
    <property type="entry name" value="HYPOTHETICAL PROTEIN LOC691921"/>
    <property type="match status" value="1"/>
</dbReference>
<feature type="transmembrane region" description="Helical" evidence="9">
    <location>
        <begin position="35"/>
        <end position="56"/>
    </location>
</feature>
<proteinExistence type="inferred from homology"/>
<dbReference type="InterPro" id="IPR027858">
    <property type="entry name" value="BRAWNIN"/>
</dbReference>
<reference evidence="10 11" key="1">
    <citation type="submission" date="2024-02" db="EMBL/GenBank/DDBJ databases">
        <authorList>
            <consortium name="ELIXIR-Norway"/>
            <consortium name="Elixir Norway"/>
        </authorList>
    </citation>
    <scope>NUCLEOTIDE SEQUENCE [LARGE SCALE GENOMIC DNA]</scope>
</reference>
<feature type="region of interest" description="Disordered" evidence="8">
    <location>
        <begin position="66"/>
        <end position="86"/>
    </location>
</feature>
<protein>
    <submittedName>
        <fullName evidence="10">Uncharacterized protein</fullName>
    </submittedName>
</protein>
<keyword evidence="6 9" id="KW-0472">Membrane</keyword>
<dbReference type="PANTHER" id="PTHR28492:SF1">
    <property type="entry name" value="UBIQUINOL-CYTOCHROME-C REDUCTASE COMPLEX ASSEMBLY FACTOR 6"/>
    <property type="match status" value="1"/>
</dbReference>
<gene>
    <name evidence="10" type="ORF">CSSPTR1EN2_LOCUS165</name>
</gene>
<evidence type="ECO:0000256" key="8">
    <source>
        <dbReference type="SAM" id="MobiDB-lite"/>
    </source>
</evidence>
<evidence type="ECO:0000256" key="3">
    <source>
        <dbReference type="ARBA" id="ARBA00022792"/>
    </source>
</evidence>
<keyword evidence="4 9" id="KW-1133">Transmembrane helix</keyword>
<comment type="similarity">
    <text evidence="7">Belongs to the UQCC6 family.</text>
</comment>
<comment type="subcellular location">
    <subcellularLocation>
        <location evidence="1">Mitochondrion inner membrane</location>
        <topology evidence="1">Single-pass membrane protein</topology>
    </subcellularLocation>
</comment>